<keyword evidence="1" id="KW-0812">Transmembrane</keyword>
<evidence type="ECO:0000313" key="3">
    <source>
        <dbReference type="EMBL" id="CAD9315874.1"/>
    </source>
</evidence>
<protein>
    <submittedName>
        <fullName evidence="3">Uncharacterized protein</fullName>
    </submittedName>
</protein>
<evidence type="ECO:0000256" key="1">
    <source>
        <dbReference type="SAM" id="Phobius"/>
    </source>
</evidence>
<organism evidence="3">
    <name type="scientific">Ditylum brightwellii</name>
    <dbReference type="NCBI Taxonomy" id="49249"/>
    <lineage>
        <taxon>Eukaryota</taxon>
        <taxon>Sar</taxon>
        <taxon>Stramenopiles</taxon>
        <taxon>Ochrophyta</taxon>
        <taxon>Bacillariophyta</taxon>
        <taxon>Mediophyceae</taxon>
        <taxon>Lithodesmiophycidae</taxon>
        <taxon>Lithodesmiales</taxon>
        <taxon>Lithodesmiaceae</taxon>
        <taxon>Ditylum</taxon>
    </lineage>
</organism>
<accession>A0A7S2E4M4</accession>
<feature type="signal peptide" evidence="2">
    <location>
        <begin position="1"/>
        <end position="32"/>
    </location>
</feature>
<gene>
    <name evidence="3" type="ORF">DBRI1063_LOCUS2281</name>
</gene>
<keyword evidence="2" id="KW-0732">Signal</keyword>
<feature type="chain" id="PRO_5031040911" evidence="2">
    <location>
        <begin position="33"/>
        <end position="762"/>
    </location>
</feature>
<sequence length="762" mass="84451">MRPSHGIRMLGQQLIFSAALYLLATSCSLCHAETLLAGGSYIVRSPGEPSLIDIDQDVAAIRDSTNLTEIKDIYTNGKYAKPLTLQRLSTDAAHDYKGDPMYTFYKHAYLHIGLKEGEIAGEFDSNHIEQYADTLVKDLLEIDKENIAQEAILVNTIWMTVVFYLNGAAKSCRYPDVAEPYLYLDLAAGFYIGLGQDKGDDESGNMLYNLAEGISKDFNQDNGVSVVNEKILELLNDIKDNIIDKGLCSTHEENSYKKFRWNVGSIIGYMNVILVQRLIRHLLDGSDRDFMKMYALAILPQIRLCNPGAFEHMTTAFVGKIEKVDNPIDDVNLLQSVYSCLGITCEMVGEFRGRHDGCVDDTSFPDGAMPYASIDRDMLQIGVLMEMEAYDAALDLYNYGRNSLNDWRYITLKEFATNESVDTNVPLGQFINYNNDNEKPQMNEYITNAIKGENTFQSVTRTQREWAVKRSLQGTLSYYAIVEKVSNAVDLCGKAKKDQAALEWQRASALAIGSIGKATMTTETVYEEYFGQTLFTLANEMCDPFGTCTASGKAHIIDAWMDQGSRVLSLIGNEECLELAQLVNTEVKPSLLVPIIQGLLHYAVINENQDETQSDTIFAGEALARTVVPLINKENPMEAFLVQENMEFAQGTKSVKDGSRNVFKAIASSLFGLSVDCSLIGRYGSLEYGDICENQESSPNDSGPQSEPETSHLAGKVLTGAALAIVFLSGLVLGCYRSRNYLECGKRMKGQVFCPSDNSFGP</sequence>
<dbReference type="PROSITE" id="PS51257">
    <property type="entry name" value="PROKAR_LIPOPROTEIN"/>
    <property type="match status" value="1"/>
</dbReference>
<reference evidence="3" key="1">
    <citation type="submission" date="2021-01" db="EMBL/GenBank/DDBJ databases">
        <authorList>
            <person name="Corre E."/>
            <person name="Pelletier E."/>
            <person name="Niang G."/>
            <person name="Scheremetjew M."/>
            <person name="Finn R."/>
            <person name="Kale V."/>
            <person name="Holt S."/>
            <person name="Cochrane G."/>
            <person name="Meng A."/>
            <person name="Brown T."/>
            <person name="Cohen L."/>
        </authorList>
    </citation>
    <scope>NUCLEOTIDE SEQUENCE</scope>
    <source>
        <strain evidence="3">Pop2</strain>
    </source>
</reference>
<evidence type="ECO:0000256" key="2">
    <source>
        <dbReference type="SAM" id="SignalP"/>
    </source>
</evidence>
<name>A0A7S2E4M4_9STRA</name>
<dbReference type="AlphaFoldDB" id="A0A7S2E4M4"/>
<dbReference type="EMBL" id="HBGN01003461">
    <property type="protein sequence ID" value="CAD9315874.1"/>
    <property type="molecule type" value="Transcribed_RNA"/>
</dbReference>
<keyword evidence="1" id="KW-1133">Transmembrane helix</keyword>
<feature type="transmembrane region" description="Helical" evidence="1">
    <location>
        <begin position="717"/>
        <end position="736"/>
    </location>
</feature>
<proteinExistence type="predicted"/>
<keyword evidence="1" id="KW-0472">Membrane</keyword>